<dbReference type="PANTHER" id="PTHR37419">
    <property type="entry name" value="SERINE/THREONINE-PROTEIN KINASE TOXIN HIPA"/>
    <property type="match status" value="1"/>
</dbReference>
<proteinExistence type="inferred from homology"/>
<keyword evidence="2" id="KW-0808">Transferase</keyword>
<sequence>MSLHRLAVFDGDSRVGTLEYESLEERFGFDYDPGWLATETSYSISPHILRFGKPAETGTVRRFVENLLPEGRALDIVSTTHQVAKNNIYGLIRELGRETSGALAFLPDDQAPQDQADTRREIKREELRQRIGQRSQIPFAAWDGRVRLSIAGHQDKLAVYLDADKDRMYLVEGQLASTHILKPEPLDGRLPMLVANEHFAMSLAARLGLAVPSVSILRLPDPVLSIERFDRLRNADHVRRLHIVDACQALNFPVAYKYERNFGAGRDVSHIRDGVSFERLFSISEYTVHKAVTRLSLLRWALYQYLIGNSDAHGKNVSFYCRPEGLALAPFYDLVSVVQYDSLDHDTAMAYGDEFRLQELSPFAWADFARRTGTPRPLLAREMTRMGKAALEAAPAQACAEDYIDDERAFVERISAFVHDQARQLVDHAAPMQKVDASLL</sequence>
<reference evidence="6 7" key="1">
    <citation type="submission" date="2016-06" db="EMBL/GenBank/DDBJ databases">
        <title>Complete genome sequence of a deep-branching marine Gamma Proteobacterium Woeseia oceani type strain XK5.</title>
        <authorList>
            <person name="Mu D."/>
            <person name="Du Z."/>
        </authorList>
    </citation>
    <scope>NUCLEOTIDE SEQUENCE [LARGE SCALE GENOMIC DNA]</scope>
    <source>
        <strain evidence="6 7">XK5</strain>
    </source>
</reference>
<evidence type="ECO:0000256" key="3">
    <source>
        <dbReference type="ARBA" id="ARBA00022777"/>
    </source>
</evidence>
<keyword evidence="3" id="KW-0418">Kinase</keyword>
<keyword evidence="7" id="KW-1185">Reference proteome</keyword>
<evidence type="ECO:0000259" key="5">
    <source>
        <dbReference type="Pfam" id="PF13657"/>
    </source>
</evidence>
<dbReference type="RefSeq" id="WP_068612096.1">
    <property type="nucleotide sequence ID" value="NZ_CP016268.1"/>
</dbReference>
<evidence type="ECO:0000313" key="7">
    <source>
        <dbReference type="Proteomes" id="UP000092695"/>
    </source>
</evidence>
<feature type="domain" description="HipA N-terminal subdomain 1" evidence="5">
    <location>
        <begin position="7"/>
        <end position="105"/>
    </location>
</feature>
<dbReference type="GO" id="GO:0005829">
    <property type="term" value="C:cytosol"/>
    <property type="evidence" value="ECO:0007669"/>
    <property type="project" value="TreeGrafter"/>
</dbReference>
<dbReference type="STRING" id="1548547.BA177_01430"/>
<dbReference type="Proteomes" id="UP000092695">
    <property type="component" value="Chromosome"/>
</dbReference>
<dbReference type="GO" id="GO:0004674">
    <property type="term" value="F:protein serine/threonine kinase activity"/>
    <property type="evidence" value="ECO:0007669"/>
    <property type="project" value="TreeGrafter"/>
</dbReference>
<accession>A0A193LC01</accession>
<gene>
    <name evidence="6" type="ORF">BA177_01430</name>
</gene>
<dbReference type="InterPro" id="IPR052028">
    <property type="entry name" value="HipA_Ser/Thr_kinase"/>
</dbReference>
<dbReference type="KEGG" id="woc:BA177_01430"/>
<evidence type="ECO:0000313" key="6">
    <source>
        <dbReference type="EMBL" id="ANO50060.1"/>
    </source>
</evidence>
<protein>
    <recommendedName>
        <fullName evidence="8">Phosphatidylinositol kinase</fullName>
    </recommendedName>
</protein>
<evidence type="ECO:0000256" key="2">
    <source>
        <dbReference type="ARBA" id="ARBA00022679"/>
    </source>
</evidence>
<evidence type="ECO:0000259" key="4">
    <source>
        <dbReference type="Pfam" id="PF07804"/>
    </source>
</evidence>
<organism evidence="6 7">
    <name type="scientific">Woeseia oceani</name>
    <dbReference type="NCBI Taxonomy" id="1548547"/>
    <lineage>
        <taxon>Bacteria</taxon>
        <taxon>Pseudomonadati</taxon>
        <taxon>Pseudomonadota</taxon>
        <taxon>Gammaproteobacteria</taxon>
        <taxon>Woeseiales</taxon>
        <taxon>Woeseiaceae</taxon>
        <taxon>Woeseia</taxon>
    </lineage>
</organism>
<dbReference type="NCBIfam" id="TIGR03071">
    <property type="entry name" value="couple_hipA"/>
    <property type="match status" value="1"/>
</dbReference>
<comment type="similarity">
    <text evidence="1">Belongs to the HipA Ser/Thr kinase family.</text>
</comment>
<dbReference type="PANTHER" id="PTHR37419:SF1">
    <property type="entry name" value="SERINE_THREONINE-PROTEIN KINASE TOXIN HIPA"/>
    <property type="match status" value="1"/>
</dbReference>
<dbReference type="Pfam" id="PF13657">
    <property type="entry name" value="Couple_hipA"/>
    <property type="match status" value="1"/>
</dbReference>
<dbReference type="Pfam" id="PF07804">
    <property type="entry name" value="HipA_C"/>
    <property type="match status" value="1"/>
</dbReference>
<dbReference type="EMBL" id="CP016268">
    <property type="protein sequence ID" value="ANO50060.1"/>
    <property type="molecule type" value="Genomic_DNA"/>
</dbReference>
<dbReference type="InterPro" id="IPR012893">
    <property type="entry name" value="HipA-like_C"/>
</dbReference>
<evidence type="ECO:0000256" key="1">
    <source>
        <dbReference type="ARBA" id="ARBA00010164"/>
    </source>
</evidence>
<dbReference type="InterPro" id="IPR017508">
    <property type="entry name" value="HipA_N1"/>
</dbReference>
<name>A0A193LC01_9GAMM</name>
<dbReference type="AlphaFoldDB" id="A0A193LC01"/>
<feature type="domain" description="HipA-like C-terminal" evidence="4">
    <location>
        <begin position="148"/>
        <end position="390"/>
    </location>
</feature>
<evidence type="ECO:0008006" key="8">
    <source>
        <dbReference type="Google" id="ProtNLM"/>
    </source>
</evidence>
<dbReference type="OrthoDB" id="9805913at2"/>